<protein>
    <recommendedName>
        <fullName evidence="3">ethanolamine kinase</fullName>
        <ecNumber evidence="3">2.7.1.82</ecNumber>
    </recommendedName>
</protein>
<dbReference type="CDD" id="cd05157">
    <property type="entry name" value="ETNK_euk"/>
    <property type="match status" value="1"/>
</dbReference>
<organism evidence="4">
    <name type="scientific">Leptocylindrus aporus</name>
    <dbReference type="NCBI Taxonomy" id="1398097"/>
    <lineage>
        <taxon>Eukaryota</taxon>
        <taxon>Sar</taxon>
        <taxon>Stramenopiles</taxon>
        <taxon>Ochrophyta</taxon>
        <taxon>Bacillariophyta</taxon>
        <taxon>Coscinodiscophyceae</taxon>
        <taxon>Chaetocerotophycidae</taxon>
        <taxon>Leptocylindrales</taxon>
        <taxon>Leptocylindraceae</taxon>
        <taxon>Leptocylindrus</taxon>
    </lineage>
</organism>
<proteinExistence type="inferred from homology"/>
<evidence type="ECO:0000313" key="4">
    <source>
        <dbReference type="EMBL" id="CAD8574188.1"/>
    </source>
</evidence>
<dbReference type="AlphaFoldDB" id="A0A7S0PJY2"/>
<sequence>MTGPDEFIAARANASNDEPFTVTLVHGKPYMPMLKVDPSSHESVAKVACAIVLNGNCDGAVDELSVTTVTGGITNALFKVSKCSSVLKQSFDSVLVRVFGAEGMIDRDLETSTYAVLCEAGIAPGYLGRFGNGRVENFLDDYEPLNFDELSNPDTSNKIATKMAALHKFKIEGDLRKYYEDPGMWDQLFSWMEQAKSSCFRCDEDVQRAKALDLTDIEKQLYYLKEHVVPAKASAVFCHNDLLAANIMKQKVEPYNIQLIDFEYGGINFLGFDIANHFNEWAGGTDDAKPDYSKFPTVHQQKAFVKAYLLSSRTNEQEESDDKIDELLLEVNAFVLANHLFWGLWAVNQAHAEGCDEFDYLLYAHNRFSRYREEIKLLS</sequence>
<accession>A0A7S0PJY2</accession>
<gene>
    <name evidence="4" type="ORF">LDAN0322_LOCUS332</name>
</gene>
<evidence type="ECO:0000256" key="2">
    <source>
        <dbReference type="ARBA" id="ARBA00038211"/>
    </source>
</evidence>
<dbReference type="PANTHER" id="PTHR22603:SF66">
    <property type="entry name" value="ETHANOLAMINE KINASE"/>
    <property type="match status" value="1"/>
</dbReference>
<dbReference type="GO" id="GO:0006646">
    <property type="term" value="P:phosphatidylethanolamine biosynthetic process"/>
    <property type="evidence" value="ECO:0007669"/>
    <property type="project" value="TreeGrafter"/>
</dbReference>
<dbReference type="InterPro" id="IPR011009">
    <property type="entry name" value="Kinase-like_dom_sf"/>
</dbReference>
<dbReference type="EC" id="2.7.1.82" evidence="3"/>
<comment type="pathway">
    <text evidence="1">Phospholipid metabolism; phosphatidylethanolamine biosynthesis; phosphatidylethanolamine from ethanolamine: step 1/3.</text>
</comment>
<dbReference type="PANTHER" id="PTHR22603">
    <property type="entry name" value="CHOLINE/ETHANOALAMINE KINASE"/>
    <property type="match status" value="1"/>
</dbReference>
<evidence type="ECO:0000256" key="1">
    <source>
        <dbReference type="ARBA" id="ARBA00037883"/>
    </source>
</evidence>
<dbReference type="GO" id="GO:0005737">
    <property type="term" value="C:cytoplasm"/>
    <property type="evidence" value="ECO:0007669"/>
    <property type="project" value="TreeGrafter"/>
</dbReference>
<reference evidence="4" key="1">
    <citation type="submission" date="2021-01" db="EMBL/GenBank/DDBJ databases">
        <authorList>
            <person name="Corre E."/>
            <person name="Pelletier E."/>
            <person name="Niang G."/>
            <person name="Scheremetjew M."/>
            <person name="Finn R."/>
            <person name="Kale V."/>
            <person name="Holt S."/>
            <person name="Cochrane G."/>
            <person name="Meng A."/>
            <person name="Brown T."/>
            <person name="Cohen L."/>
        </authorList>
    </citation>
    <scope>NUCLEOTIDE SEQUENCE</scope>
    <source>
        <strain evidence="4">B651</strain>
    </source>
</reference>
<name>A0A7S0PJY2_9STRA</name>
<dbReference type="Gene3D" id="3.90.1200.10">
    <property type="match status" value="1"/>
</dbReference>
<dbReference type="SUPFAM" id="SSF56112">
    <property type="entry name" value="Protein kinase-like (PK-like)"/>
    <property type="match status" value="1"/>
</dbReference>
<comment type="similarity">
    <text evidence="2">Belongs to the choline/ethanolamine kinase family.</text>
</comment>
<dbReference type="Pfam" id="PF01633">
    <property type="entry name" value="Choline_kinase"/>
    <property type="match status" value="1"/>
</dbReference>
<dbReference type="GO" id="GO:0004305">
    <property type="term" value="F:ethanolamine kinase activity"/>
    <property type="evidence" value="ECO:0007669"/>
    <property type="project" value="UniProtKB-EC"/>
</dbReference>
<evidence type="ECO:0000256" key="3">
    <source>
        <dbReference type="ARBA" id="ARBA00038874"/>
    </source>
</evidence>
<dbReference type="EMBL" id="HBEU01000489">
    <property type="protein sequence ID" value="CAD8574188.1"/>
    <property type="molecule type" value="Transcribed_RNA"/>
</dbReference>
<dbReference type="Gene3D" id="3.30.200.20">
    <property type="entry name" value="Phosphorylase Kinase, domain 1"/>
    <property type="match status" value="1"/>
</dbReference>